<dbReference type="InterPro" id="IPR015424">
    <property type="entry name" value="PyrdxlP-dep_Trfase"/>
</dbReference>
<dbReference type="EMBL" id="CP002105">
    <property type="protein sequence ID" value="ADL13767.1"/>
    <property type="molecule type" value="Genomic_DNA"/>
</dbReference>
<dbReference type="GO" id="GO:0001717">
    <property type="term" value="P:conversion of seryl-tRNAsec to selenocys-tRNAsec"/>
    <property type="evidence" value="ECO:0007669"/>
    <property type="project" value="UniProtKB-UniRule"/>
</dbReference>
<comment type="pathway">
    <text evidence="8">Aminoacyl-tRNA biosynthesis; selenocysteinyl-tRNA(Sec) biosynthesis; selenocysteinyl-tRNA(Sec) from L-seryl-tRNA(Sec) (bacterial route): step 1/1.</text>
</comment>
<dbReference type="PANTHER" id="PTHR32328">
    <property type="entry name" value="L-SERYL-TRNA(SEC) SELENIUM TRANSFERASE"/>
    <property type="match status" value="1"/>
</dbReference>
<evidence type="ECO:0000256" key="2">
    <source>
        <dbReference type="ARBA" id="ARBA00022490"/>
    </source>
</evidence>
<keyword evidence="6 8" id="KW-0711">Selenium</keyword>
<keyword evidence="12" id="KW-1185">Reference proteome</keyword>
<dbReference type="KEGG" id="aar:Acear_2282"/>
<evidence type="ECO:0000313" key="11">
    <source>
        <dbReference type="EMBL" id="ADL13767.1"/>
    </source>
</evidence>
<dbReference type="InterPro" id="IPR004534">
    <property type="entry name" value="SelA_trans"/>
</dbReference>
<dbReference type="GO" id="GO:0001514">
    <property type="term" value="P:selenocysteine incorporation"/>
    <property type="evidence" value="ECO:0007669"/>
    <property type="project" value="UniProtKB-UniRule"/>
</dbReference>
<evidence type="ECO:0000259" key="10">
    <source>
        <dbReference type="Pfam" id="PF12390"/>
    </source>
</evidence>
<dbReference type="Pfam" id="PF12390">
    <property type="entry name" value="Se-cys_synth_N"/>
    <property type="match status" value="1"/>
</dbReference>
<dbReference type="AlphaFoldDB" id="D9QUG6"/>
<dbReference type="Gene3D" id="3.40.640.10">
    <property type="entry name" value="Type I PLP-dependent aspartate aminotransferase-like (Major domain)"/>
    <property type="match status" value="1"/>
</dbReference>
<gene>
    <name evidence="8" type="primary">selA</name>
    <name evidence="11" type="ordered locus">Acear_2282</name>
</gene>
<dbReference type="eggNOG" id="COG1921">
    <property type="taxonomic scope" value="Bacteria"/>
</dbReference>
<keyword evidence="4 8" id="KW-0663">Pyridoxal phosphate</keyword>
<dbReference type="InterPro" id="IPR018319">
    <property type="entry name" value="SelA-like"/>
</dbReference>
<dbReference type="UniPathway" id="UPA00906">
    <property type="reaction ID" value="UER00896"/>
</dbReference>
<comment type="cofactor">
    <cofactor evidence="1 8 9">
        <name>pyridoxal 5'-phosphate</name>
        <dbReference type="ChEBI" id="CHEBI:597326"/>
    </cofactor>
</comment>
<evidence type="ECO:0000256" key="1">
    <source>
        <dbReference type="ARBA" id="ARBA00001933"/>
    </source>
</evidence>
<sequence length="469" mass="52018">MWGENMEKYLRQIPAVDKILQEKAIKELVAQYSREAVVDVIRRANEELRERILNEDIPEDFEVSMVKVVELVIKRAAEWLSPNLKSVINGTGVVIHTNLGRSLLTEEAQKRLVEVAQNYSTLEIDVQTGQRGSRYDHVAELLTYLTGAEDSLVVNNNAGAVLLALSTLAEGEEVIISRGQLVEIGGSFRIPEVMEQSGAQLVEVGATNKTHLRDYEAAITEETGLLLDVHTSNYRIVGFSEQVSLEELVELGAEHDLPVLNDLGSGTLIDFSQYGFSPEPTVQDNVEAGADVITFSGDKLLGGPQAGIIVGKKEYIQQIKENPLNRALRVDKFTLAALEETLRLYLDLETAVEKVPTLRLLTMDSEVLRQRADRLASRLDKLSGLEAEVEQGFSQVGGGAFPNEDLATFLVKVSVDHLTANETGNRLRELDPPLFTRIQDEKIIIDARTIKDEEIDTIFTHFSSLIKEA</sequence>
<dbReference type="EC" id="2.9.1.1" evidence="8"/>
<keyword evidence="2 8" id="KW-0963">Cytoplasm</keyword>
<dbReference type="Gene3D" id="3.90.1150.180">
    <property type="match status" value="1"/>
</dbReference>
<evidence type="ECO:0000256" key="7">
    <source>
        <dbReference type="ARBA" id="ARBA00044507"/>
    </source>
</evidence>
<dbReference type="GO" id="GO:0004125">
    <property type="term" value="F:L-seryl-tRNA(Sec) selenium transferase activity"/>
    <property type="evidence" value="ECO:0007669"/>
    <property type="project" value="UniProtKB-UniRule"/>
</dbReference>
<dbReference type="HAMAP" id="MF_00423">
    <property type="entry name" value="SelA"/>
    <property type="match status" value="1"/>
</dbReference>
<evidence type="ECO:0000256" key="9">
    <source>
        <dbReference type="PIRSR" id="PIRSR618319-50"/>
    </source>
</evidence>
<comment type="subcellular location">
    <subcellularLocation>
        <location evidence="8">Cytoplasm</location>
    </subcellularLocation>
</comment>
<dbReference type="PANTHER" id="PTHR32328:SF0">
    <property type="entry name" value="L-SERYL-TRNA(SEC) SELENIUM TRANSFERASE"/>
    <property type="match status" value="1"/>
</dbReference>
<comment type="similarity">
    <text evidence="7 8">Belongs to the SelA family.</text>
</comment>
<feature type="modified residue" description="N6-(pyridoxal phosphate)lysine" evidence="8 9">
    <location>
        <position position="299"/>
    </location>
</feature>
<protein>
    <recommendedName>
        <fullName evidence="8">L-seryl-tRNA(Sec) selenium transferase</fullName>
        <ecNumber evidence="8">2.9.1.1</ecNumber>
    </recommendedName>
    <alternativeName>
        <fullName evidence="8">Selenocysteine synthase</fullName>
        <shortName evidence="8">Sec synthase</shortName>
    </alternativeName>
    <alternativeName>
        <fullName evidence="8">Selenocysteinyl-tRNA(Sec) synthase</fullName>
    </alternativeName>
</protein>
<dbReference type="HOGENOM" id="CLU_038142_1_0_9"/>
<organism evidence="11 12">
    <name type="scientific">Acetohalobium arabaticum (strain ATCC 49924 / DSM 5501 / Z-7288)</name>
    <dbReference type="NCBI Taxonomy" id="574087"/>
    <lineage>
        <taxon>Bacteria</taxon>
        <taxon>Bacillati</taxon>
        <taxon>Bacillota</taxon>
        <taxon>Clostridia</taxon>
        <taxon>Halanaerobiales</taxon>
        <taxon>Halobacteroidaceae</taxon>
        <taxon>Acetohalobium</taxon>
    </lineage>
</organism>
<feature type="domain" description="L-seryl-tRNA selenium transferase N-terminal" evidence="10">
    <location>
        <begin position="10"/>
        <end position="49"/>
    </location>
</feature>
<name>D9QUG6_ACEAZ</name>
<dbReference type="InterPro" id="IPR025862">
    <property type="entry name" value="SelA_trans_N_dom"/>
</dbReference>
<proteinExistence type="inferred from homology"/>
<keyword evidence="3 8" id="KW-0808">Transferase</keyword>
<comment type="function">
    <text evidence="8">Converts seryl-tRNA(Sec) to selenocysteinyl-tRNA(Sec) required for selenoprotein biosynthesis.</text>
</comment>
<comment type="catalytic activity">
    <reaction evidence="8">
        <text>L-seryl-tRNA(Sec) + selenophosphate + H(+) = L-selenocysteinyl-tRNA(Sec) + phosphate</text>
        <dbReference type="Rhea" id="RHEA:22728"/>
        <dbReference type="Rhea" id="RHEA-COMP:9742"/>
        <dbReference type="Rhea" id="RHEA-COMP:9743"/>
        <dbReference type="ChEBI" id="CHEBI:15378"/>
        <dbReference type="ChEBI" id="CHEBI:16144"/>
        <dbReference type="ChEBI" id="CHEBI:43474"/>
        <dbReference type="ChEBI" id="CHEBI:78533"/>
        <dbReference type="ChEBI" id="CHEBI:78573"/>
        <dbReference type="EC" id="2.9.1.1"/>
    </reaction>
</comment>
<dbReference type="SUPFAM" id="SSF53383">
    <property type="entry name" value="PLP-dependent transferases"/>
    <property type="match status" value="1"/>
</dbReference>
<dbReference type="Pfam" id="PF03841">
    <property type="entry name" value="SelA"/>
    <property type="match status" value="1"/>
</dbReference>
<reference evidence="11 12" key="1">
    <citation type="journal article" date="2010" name="Stand. Genomic Sci.">
        <title>Complete genome sequence of Acetohalobium arabaticum type strain (Z-7288).</title>
        <authorList>
            <person name="Sikorski J."/>
            <person name="Lapidus A."/>
            <person name="Chertkov O."/>
            <person name="Lucas S."/>
            <person name="Copeland A."/>
            <person name="Glavina Del Rio T."/>
            <person name="Nolan M."/>
            <person name="Tice H."/>
            <person name="Cheng J.F."/>
            <person name="Han C."/>
            <person name="Brambilla E."/>
            <person name="Pitluck S."/>
            <person name="Liolios K."/>
            <person name="Ivanova N."/>
            <person name="Mavromatis K."/>
            <person name="Mikhailova N."/>
            <person name="Pati A."/>
            <person name="Bruce D."/>
            <person name="Detter C."/>
            <person name="Tapia R."/>
            <person name="Goodwin L."/>
            <person name="Chen A."/>
            <person name="Palaniappan K."/>
            <person name="Land M."/>
            <person name="Hauser L."/>
            <person name="Chang Y.J."/>
            <person name="Jeffries C.D."/>
            <person name="Rohde M."/>
            <person name="Goker M."/>
            <person name="Spring S."/>
            <person name="Woyke T."/>
            <person name="Bristow J."/>
            <person name="Eisen J.A."/>
            <person name="Markowitz V."/>
            <person name="Hugenholtz P."/>
            <person name="Kyrpides N.C."/>
            <person name="Klenk H.P."/>
        </authorList>
    </citation>
    <scope>NUCLEOTIDE SEQUENCE [LARGE SCALE GENOMIC DNA]</scope>
    <source>
        <strain evidence="12">ATCC 49924 / DSM 5501 / Z-7288</strain>
    </source>
</reference>
<dbReference type="InterPro" id="IPR015421">
    <property type="entry name" value="PyrdxlP-dep_Trfase_major"/>
</dbReference>
<evidence type="ECO:0000256" key="3">
    <source>
        <dbReference type="ARBA" id="ARBA00022679"/>
    </source>
</evidence>
<dbReference type="Proteomes" id="UP000001661">
    <property type="component" value="Chromosome"/>
</dbReference>
<accession>D9QUG6</accession>
<evidence type="ECO:0000256" key="6">
    <source>
        <dbReference type="ARBA" id="ARBA00023266"/>
    </source>
</evidence>
<evidence type="ECO:0000256" key="4">
    <source>
        <dbReference type="ARBA" id="ARBA00022898"/>
    </source>
</evidence>
<dbReference type="STRING" id="574087.Acear_2282"/>
<keyword evidence="5 8" id="KW-0648">Protein biosynthesis</keyword>
<dbReference type="NCBIfam" id="TIGR00474">
    <property type="entry name" value="selA"/>
    <property type="match status" value="1"/>
</dbReference>
<evidence type="ECO:0000256" key="5">
    <source>
        <dbReference type="ARBA" id="ARBA00022917"/>
    </source>
</evidence>
<evidence type="ECO:0000313" key="12">
    <source>
        <dbReference type="Proteomes" id="UP000001661"/>
    </source>
</evidence>
<evidence type="ECO:0000256" key="8">
    <source>
        <dbReference type="HAMAP-Rule" id="MF_00423"/>
    </source>
</evidence>
<dbReference type="GO" id="GO:0005737">
    <property type="term" value="C:cytoplasm"/>
    <property type="evidence" value="ECO:0007669"/>
    <property type="project" value="UniProtKB-SubCell"/>
</dbReference>